<proteinExistence type="predicted"/>
<comment type="caution">
    <text evidence="1">The sequence shown here is derived from an EMBL/GenBank/DDBJ whole genome shotgun (WGS) entry which is preliminary data.</text>
</comment>
<name>A0ABX2C6X9_9BURK</name>
<keyword evidence="2" id="KW-1185">Reference proteome</keyword>
<reference evidence="1 2" key="1">
    <citation type="submission" date="2019-11" db="EMBL/GenBank/DDBJ databases">
        <title>Metabolism of dissolved organic matter in forest soils.</title>
        <authorList>
            <person name="Cyle K.T."/>
            <person name="Wilhelm R.C."/>
            <person name="Martinez C.E."/>
        </authorList>
    </citation>
    <scope>NUCLEOTIDE SEQUENCE [LARGE SCALE GENOMIC DNA]</scope>
    <source>
        <strain evidence="1 2">1N</strain>
    </source>
</reference>
<protein>
    <submittedName>
        <fullName evidence="1">Uncharacterized protein</fullName>
    </submittedName>
</protein>
<gene>
    <name evidence="1" type="ORF">GNZ12_43400</name>
</gene>
<organism evidence="1 2">
    <name type="scientific">Paraburkholderia solitsugae</name>
    <dbReference type="NCBI Taxonomy" id="2675748"/>
    <lineage>
        <taxon>Bacteria</taxon>
        <taxon>Pseudomonadati</taxon>
        <taxon>Pseudomonadota</taxon>
        <taxon>Betaproteobacteria</taxon>
        <taxon>Burkholderiales</taxon>
        <taxon>Burkholderiaceae</taxon>
        <taxon>Paraburkholderia</taxon>
    </lineage>
</organism>
<dbReference type="EMBL" id="WOEY01000188">
    <property type="protein sequence ID" value="NPT48018.1"/>
    <property type="molecule type" value="Genomic_DNA"/>
</dbReference>
<accession>A0ABX2C6X9</accession>
<sequence length="51" mass="5401">MNNIETLLKSVSEVVTSNTTAITRLGAKVVVVSAFLDAVLPHITAFASAWN</sequence>
<evidence type="ECO:0000313" key="2">
    <source>
        <dbReference type="Proteomes" id="UP000652198"/>
    </source>
</evidence>
<dbReference type="Proteomes" id="UP000652198">
    <property type="component" value="Unassembled WGS sequence"/>
</dbReference>
<evidence type="ECO:0000313" key="1">
    <source>
        <dbReference type="EMBL" id="NPT48018.1"/>
    </source>
</evidence>
<dbReference type="RefSeq" id="WP_172319110.1">
    <property type="nucleotide sequence ID" value="NZ_WOEY01000188.1"/>
</dbReference>